<feature type="region of interest" description="Disordered" evidence="8">
    <location>
        <begin position="771"/>
        <end position="842"/>
    </location>
</feature>
<dbReference type="Proteomes" id="UP000242519">
    <property type="component" value="Unassembled WGS sequence"/>
</dbReference>
<evidence type="ECO:0000256" key="3">
    <source>
        <dbReference type="ARBA" id="ARBA00022618"/>
    </source>
</evidence>
<reference evidence="9 10" key="1">
    <citation type="submission" date="2017-04" db="EMBL/GenBank/DDBJ databases">
        <title>Draft genome sequence of Marssonina coronaria NL1: causal agent of apple blotch.</title>
        <authorList>
            <person name="Cheng Q."/>
        </authorList>
    </citation>
    <scope>NUCLEOTIDE SEQUENCE [LARGE SCALE GENOMIC DNA]</scope>
    <source>
        <strain evidence="9 10">NL1</strain>
    </source>
</reference>
<evidence type="ECO:0000256" key="5">
    <source>
        <dbReference type="ARBA" id="ARBA00022829"/>
    </source>
</evidence>
<comment type="caution">
    <text evidence="9">The sequence shown here is derived from an EMBL/GenBank/DDBJ whole genome shotgun (WGS) entry which is preliminary data.</text>
</comment>
<dbReference type="Pfam" id="PF08634">
    <property type="entry name" value="Pet127"/>
    <property type="match status" value="1"/>
</dbReference>
<sequence length="1757" mass="196320">MSYQGGNPGNSWAGHSNAYAQDPRQHRNYISTGSQSQYPSTSTPPVNHNPYWNQNVQTYGINHIYANNSYYASPPALPPVPHFQNQRSYQPQQQPQHAPQPQYISPAQLLQQQSQPTRSQQCQPPVEAINSRSVLDPTVKNNPGTSSSSSVSDPEANITKLLVALAEEYFEAAHEFAPLAAASMAETDVLVYEKLIATGLGCLDTALKNVRLPPRLEANIILRYACVLYDETENSMEAETALSKGIALCERNHYDDLKYAMQFSLAQWMGKKNPKASMKALEGHAMEAKAYQHFSWVYVFRFLKAAHAIKSGNLLDYHVAVSNLRAAGALAEERGDHAIFLTASLMEAITYMRTTGPEAVEHIQRAIASAWKYQEERKCQIPQLLGLAHILSVACSIRQGNSLDMLEKLKKMQAMIDNSLKNPAWGTDCNSIVIPITRTRMSSHVVSRDTRMVLDIGEDGGDNLMMCFLNKKDAYSITYLLSGMVLLHKNSSDQKGYKYLRAGLEMLESKVDSRSAQKSPGLLPDIVAHRQWRGLLLCYFRVYMAFCSAGAGDWLETKRYIDQLKTTAQSYHIPLRGTLDHMAVYLTGLYYQGIGELDSALQVFQGDRFGLSTAKGSSATLPDQIQRDLSILAALNILWILQDTPRRDLSRNVSLIEKLRPFCEGHPNKDIQTAFNLILATVPTNPPTQVFVIKDYLRKALGGAKDTANTQFLCITLNVMCSKFFSNVVGDQAEKSAMAASTQASNSGNVLWKSVADGIIIKNKIPQTGRLPADRATKASSASFSISAARPQTDDGESKSKSPADADSVPKAKEEEHTSPSEGENLGASYNSPPPRPISSSKTTLKALRQSLIAANNHVSIEADTISPQDSKPKKYKNLGEAPFNAGQEKDHPQKRISEAKEQLGTVEKIGDSAAKPKATQKKKRVLKSGSTVIDGSELSPPIRKAMSRKKKDSAEGEAKSNQLAGASTKPLRILRVKSEDNRVYTIRRTKPNIPIENNEAWALQDNEWLAKNPSIEQKLDELGGRLAIRQGVKRLHISLTGTEQAEVRKLFPSKHVTSRVVPGYTDGANLGPVQSMKGSVAEEIKTISADNLHLTSLNTEPLEVPQLSYGLDRVLFNPGVYQLQDPRSRVFNFDPYLQKIMPVNEFDFDALKQYVTSSRDTTLLSKAITEKKKYSGSTSSMTSALSHFHFLLSQWREIHVGNLSKMFPVEYSTFTSFQRAPVAIFLRWRDGTYAIDADKQFDTANILSMLGKSMEKLLTLSTEDFEKYRKPGSSEIMDEELKASEQYHYTGMGDFLMRSQLDAHDSRLPGTGMFDLKTRSVVSVRMDTKSYEEGRGYEIRGRHGEWESFEKEYYDMIRSAFLKYSLQVRMGRMDGIFVAYHNTMRIFGFQYISLPELDYALHGTEDTTLGDSEFKLSVELLNRVLDRATAKYPEQSLRLHFETRDTNTPFTYIFAEPITEPEIEIIQATNKAKIEEFEQEVLGIFSKDLTPEEQQEQWNKIRASVEESMEKDAEEEEMEMENILATNNLEEDFREEDGDEVGDEDAQSAEPLESCEGASAHGEDNKLEKSEEDFDTCDADVVAGSESDDQEAEPAVYNEISVEELATEEPVDATSDSKPAEAADLGDSINGEPVPIPEVLAMTLVIQNKVNGKYVKRPRNLCEKDKWEVEYSLSEIPSAQRAASLYEAIKTRRFRVTEKTVDMKSDTRNNIYIQNIKKYNAKGRAWREAQDKIDQGLATTVIDTVKVKLSSPQDNE</sequence>
<feature type="region of interest" description="Disordered" evidence="8">
    <location>
        <begin position="1526"/>
        <end position="1574"/>
    </location>
</feature>
<dbReference type="InterPro" id="IPR019440">
    <property type="entry name" value="MAU2"/>
</dbReference>
<evidence type="ECO:0000256" key="8">
    <source>
        <dbReference type="SAM" id="MobiDB-lite"/>
    </source>
</evidence>
<protein>
    <submittedName>
        <fullName evidence="9">Uncharacterized protein</fullName>
    </submittedName>
</protein>
<dbReference type="GO" id="GO:0007059">
    <property type="term" value="P:chromosome segregation"/>
    <property type="evidence" value="ECO:0007669"/>
    <property type="project" value="UniProtKB-KW"/>
</dbReference>
<keyword evidence="6" id="KW-0539">Nucleus</keyword>
<organism evidence="9 10">
    <name type="scientific">Diplocarpon coronariae</name>
    <dbReference type="NCBI Taxonomy" id="2795749"/>
    <lineage>
        <taxon>Eukaryota</taxon>
        <taxon>Fungi</taxon>
        <taxon>Dikarya</taxon>
        <taxon>Ascomycota</taxon>
        <taxon>Pezizomycotina</taxon>
        <taxon>Leotiomycetes</taxon>
        <taxon>Helotiales</taxon>
        <taxon>Drepanopezizaceae</taxon>
        <taxon>Diplocarpon</taxon>
    </lineage>
</organism>
<dbReference type="Pfam" id="PF10345">
    <property type="entry name" value="Cohesin_load"/>
    <property type="match status" value="1"/>
</dbReference>
<dbReference type="PANTHER" id="PTHR31014:SF0">
    <property type="entry name" value="MITOCHONDRIAL TRANSLATION SYSTEM COMPONENT PET127-RELATED"/>
    <property type="match status" value="1"/>
</dbReference>
<keyword evidence="7" id="KW-0131">Cell cycle</keyword>
<dbReference type="GO" id="GO:0005740">
    <property type="term" value="C:mitochondrial envelope"/>
    <property type="evidence" value="ECO:0007669"/>
    <property type="project" value="TreeGrafter"/>
</dbReference>
<comment type="similarity">
    <text evidence="2">Belongs to the SCC4/mau-2 family.</text>
</comment>
<evidence type="ECO:0000256" key="1">
    <source>
        <dbReference type="ARBA" id="ARBA00004123"/>
    </source>
</evidence>
<evidence type="ECO:0000256" key="2">
    <source>
        <dbReference type="ARBA" id="ARBA00008585"/>
    </source>
</evidence>
<feature type="compositionally biased region" description="Acidic residues" evidence="8">
    <location>
        <begin position="1530"/>
        <end position="1548"/>
    </location>
</feature>
<evidence type="ECO:0000313" key="9">
    <source>
        <dbReference type="EMBL" id="OWP02623.1"/>
    </source>
</evidence>
<evidence type="ECO:0000256" key="4">
    <source>
        <dbReference type="ARBA" id="ARBA00022776"/>
    </source>
</evidence>
<feature type="region of interest" description="Disordered" evidence="8">
    <location>
        <begin position="29"/>
        <end position="51"/>
    </location>
</feature>
<keyword evidence="5" id="KW-0159">Chromosome partition</keyword>
<evidence type="ECO:0000313" key="10">
    <source>
        <dbReference type="Proteomes" id="UP000242519"/>
    </source>
</evidence>
<dbReference type="GO" id="GO:0005634">
    <property type="term" value="C:nucleus"/>
    <property type="evidence" value="ECO:0007669"/>
    <property type="project" value="UniProtKB-SubCell"/>
</dbReference>
<feature type="compositionally biased region" description="Low complexity" evidence="8">
    <location>
        <begin position="31"/>
        <end position="45"/>
    </location>
</feature>
<dbReference type="EMBL" id="MZNU01000219">
    <property type="protein sequence ID" value="OWP02623.1"/>
    <property type="molecule type" value="Genomic_DNA"/>
</dbReference>
<feature type="region of interest" description="Disordered" evidence="8">
    <location>
        <begin position="863"/>
        <end position="895"/>
    </location>
</feature>
<feature type="compositionally biased region" description="Acidic residues" evidence="8">
    <location>
        <begin position="1602"/>
        <end position="1612"/>
    </location>
</feature>
<feature type="region of interest" description="Disordered" evidence="8">
    <location>
        <begin position="76"/>
        <end position="100"/>
    </location>
</feature>
<name>A0A218Z520_9HELO</name>
<evidence type="ECO:0000256" key="7">
    <source>
        <dbReference type="ARBA" id="ARBA00023306"/>
    </source>
</evidence>
<dbReference type="STRING" id="503106.A0A218Z520"/>
<evidence type="ECO:0000256" key="6">
    <source>
        <dbReference type="ARBA" id="ARBA00023242"/>
    </source>
</evidence>
<accession>A0A218Z520</accession>
<feature type="region of interest" description="Disordered" evidence="8">
    <location>
        <begin position="1601"/>
        <end position="1632"/>
    </location>
</feature>
<feature type="compositionally biased region" description="Low complexity" evidence="8">
    <location>
        <begin position="84"/>
        <end position="100"/>
    </location>
</feature>
<feature type="region of interest" description="Disordered" evidence="8">
    <location>
        <begin position="910"/>
        <end position="967"/>
    </location>
</feature>
<keyword evidence="3" id="KW-0132">Cell division</keyword>
<feature type="compositionally biased region" description="Low complexity" evidence="8">
    <location>
        <begin position="778"/>
        <end position="789"/>
    </location>
</feature>
<dbReference type="InParanoid" id="A0A218Z520"/>
<dbReference type="GO" id="GO:0007064">
    <property type="term" value="P:mitotic sister chromatid cohesion"/>
    <property type="evidence" value="ECO:0007669"/>
    <property type="project" value="InterPro"/>
</dbReference>
<dbReference type="GO" id="GO:0051301">
    <property type="term" value="P:cell division"/>
    <property type="evidence" value="ECO:0007669"/>
    <property type="project" value="UniProtKB-KW"/>
</dbReference>
<dbReference type="InterPro" id="IPR013943">
    <property type="entry name" value="Pet127"/>
</dbReference>
<comment type="subcellular location">
    <subcellularLocation>
        <location evidence="1">Nucleus</location>
    </subcellularLocation>
</comment>
<keyword evidence="10" id="KW-1185">Reference proteome</keyword>
<dbReference type="OrthoDB" id="5565328at2759"/>
<dbReference type="GO" id="GO:0000964">
    <property type="term" value="P:mitochondrial RNA 5'-end processing"/>
    <property type="evidence" value="ECO:0007669"/>
    <property type="project" value="TreeGrafter"/>
</dbReference>
<keyword evidence="4" id="KW-0498">Mitosis</keyword>
<proteinExistence type="inferred from homology"/>
<feature type="compositionally biased region" description="Basic and acidic residues" evidence="8">
    <location>
        <begin position="792"/>
        <end position="819"/>
    </location>
</feature>
<gene>
    <name evidence="9" type="ORF">B2J93_6456</name>
</gene>
<dbReference type="PANTHER" id="PTHR31014">
    <property type="entry name" value="MITOCHONDRIAL TRANSLATION SYSTEM COMPONENT PET127-RELATED"/>
    <property type="match status" value="1"/>
</dbReference>
<feature type="region of interest" description="Disordered" evidence="8">
    <location>
        <begin position="131"/>
        <end position="153"/>
    </location>
</feature>